<sequence length="54" mass="5421">MGRGRPLDGLPAGRAVPAAEAGPEVIFARLRNGLATACALQEHGPEFAVAIGPA</sequence>
<reference evidence="1" key="1">
    <citation type="journal article" date="2014" name="Int. J. Syst. Evol. Microbiol.">
        <title>Complete genome sequence of Corynebacterium casei LMG S-19264T (=DSM 44701T), isolated from a smear-ripened cheese.</title>
        <authorList>
            <consortium name="US DOE Joint Genome Institute (JGI-PGF)"/>
            <person name="Walter F."/>
            <person name="Albersmeier A."/>
            <person name="Kalinowski J."/>
            <person name="Ruckert C."/>
        </authorList>
    </citation>
    <scope>NUCLEOTIDE SEQUENCE</scope>
    <source>
        <strain evidence="1">JCM 13064</strain>
    </source>
</reference>
<dbReference type="AlphaFoldDB" id="A0A917QPD3"/>
<dbReference type="EMBL" id="BMNT01000001">
    <property type="protein sequence ID" value="GGK62367.1"/>
    <property type="molecule type" value="Genomic_DNA"/>
</dbReference>
<accession>A0A917QPD3</accession>
<organism evidence="1 2">
    <name type="scientific">Sphaerisporangium melleum</name>
    <dbReference type="NCBI Taxonomy" id="321316"/>
    <lineage>
        <taxon>Bacteria</taxon>
        <taxon>Bacillati</taxon>
        <taxon>Actinomycetota</taxon>
        <taxon>Actinomycetes</taxon>
        <taxon>Streptosporangiales</taxon>
        <taxon>Streptosporangiaceae</taxon>
        <taxon>Sphaerisporangium</taxon>
    </lineage>
</organism>
<name>A0A917QPD3_9ACTN</name>
<proteinExistence type="predicted"/>
<gene>
    <name evidence="1" type="ORF">GCM10007964_01900</name>
</gene>
<protein>
    <submittedName>
        <fullName evidence="1">Uncharacterized protein</fullName>
    </submittedName>
</protein>
<keyword evidence="2" id="KW-1185">Reference proteome</keyword>
<evidence type="ECO:0000313" key="2">
    <source>
        <dbReference type="Proteomes" id="UP000645217"/>
    </source>
</evidence>
<evidence type="ECO:0000313" key="1">
    <source>
        <dbReference type="EMBL" id="GGK62367.1"/>
    </source>
</evidence>
<dbReference type="Proteomes" id="UP000645217">
    <property type="component" value="Unassembled WGS sequence"/>
</dbReference>
<reference evidence="1" key="2">
    <citation type="submission" date="2020-09" db="EMBL/GenBank/DDBJ databases">
        <authorList>
            <person name="Sun Q."/>
            <person name="Ohkuma M."/>
        </authorList>
    </citation>
    <scope>NUCLEOTIDE SEQUENCE</scope>
    <source>
        <strain evidence="1">JCM 13064</strain>
    </source>
</reference>
<comment type="caution">
    <text evidence="1">The sequence shown here is derived from an EMBL/GenBank/DDBJ whole genome shotgun (WGS) entry which is preliminary data.</text>
</comment>